<dbReference type="GO" id="GO:0016747">
    <property type="term" value="F:acyltransferase activity, transferring groups other than amino-acyl groups"/>
    <property type="evidence" value="ECO:0007669"/>
    <property type="project" value="InterPro"/>
</dbReference>
<dbReference type="CDD" id="cd04301">
    <property type="entry name" value="NAT_SF"/>
    <property type="match status" value="1"/>
</dbReference>
<reference evidence="2" key="1">
    <citation type="journal article" date="2023" name="Int. J. Syst. Evol. Microbiol.">
        <title>&lt;i&gt;Holtiella tumoricola&lt;/i&gt; gen. nov. sp. nov., isolated from a human clinical sample.</title>
        <authorList>
            <person name="Allen-Vercoe E."/>
            <person name="Daigneault M.C."/>
            <person name="Vancuren S.J."/>
            <person name="Cochrane K."/>
            <person name="O'Neal L.L."/>
            <person name="Sankaranarayanan K."/>
            <person name="Lawson P.A."/>
        </authorList>
    </citation>
    <scope>NUCLEOTIDE SEQUENCE</scope>
    <source>
        <strain evidence="2">CC70A</strain>
    </source>
</reference>
<dbReference type="AlphaFoldDB" id="A0AA42DKD4"/>
<dbReference type="RefSeq" id="WP_271011079.1">
    <property type="nucleotide sequence ID" value="NZ_JAQIFT010000013.1"/>
</dbReference>
<dbReference type="EMBL" id="JAQIFT010000013">
    <property type="protein sequence ID" value="MDA3730450.1"/>
    <property type="molecule type" value="Genomic_DNA"/>
</dbReference>
<dbReference type="SUPFAM" id="SSF55729">
    <property type="entry name" value="Acyl-CoA N-acyltransferases (Nat)"/>
    <property type="match status" value="1"/>
</dbReference>
<keyword evidence="3" id="KW-1185">Reference proteome</keyword>
<evidence type="ECO:0000259" key="1">
    <source>
        <dbReference type="PROSITE" id="PS51186"/>
    </source>
</evidence>
<dbReference type="PROSITE" id="PS51186">
    <property type="entry name" value="GNAT"/>
    <property type="match status" value="1"/>
</dbReference>
<evidence type="ECO:0000313" key="3">
    <source>
        <dbReference type="Proteomes" id="UP001169242"/>
    </source>
</evidence>
<accession>A0AA42DKD4</accession>
<comment type="caution">
    <text evidence="2">The sequence shown here is derived from an EMBL/GenBank/DDBJ whole genome shotgun (WGS) entry which is preliminary data.</text>
</comment>
<dbReference type="Pfam" id="PF00583">
    <property type="entry name" value="Acetyltransf_1"/>
    <property type="match status" value="1"/>
</dbReference>
<gene>
    <name evidence="2" type="ORF">PBV87_02880</name>
</gene>
<protein>
    <submittedName>
        <fullName evidence="2">GNAT family N-acetyltransferase</fullName>
    </submittedName>
</protein>
<dbReference type="InterPro" id="IPR016181">
    <property type="entry name" value="Acyl_CoA_acyltransferase"/>
</dbReference>
<organism evidence="2 3">
    <name type="scientific">Holtiella tumoricola</name>
    <dbReference type="NCBI Taxonomy" id="3018743"/>
    <lineage>
        <taxon>Bacteria</taxon>
        <taxon>Bacillati</taxon>
        <taxon>Bacillota</taxon>
        <taxon>Clostridia</taxon>
        <taxon>Lachnospirales</taxon>
        <taxon>Cellulosilyticaceae</taxon>
        <taxon>Holtiella</taxon>
    </lineage>
</organism>
<dbReference type="InterPro" id="IPR000182">
    <property type="entry name" value="GNAT_dom"/>
</dbReference>
<name>A0AA42DKD4_9FIRM</name>
<dbReference type="Gene3D" id="3.40.630.30">
    <property type="match status" value="1"/>
</dbReference>
<sequence>MEIIEYEEYDKKDQLIDCLKVCEWGAGKFLAKLIIEKSFEKILGKDGKVFFLMDDEKVVAFLTLTQKDCIDDTNLFPWIGFVYTDVVYRGKRYSERLIQHALKVAKEEGYSKVYLATDHVGLYEKYGFEYVENRMDVWDEDSRIYIINI</sequence>
<evidence type="ECO:0000313" key="2">
    <source>
        <dbReference type="EMBL" id="MDA3730450.1"/>
    </source>
</evidence>
<feature type="domain" description="N-acetyltransferase" evidence="1">
    <location>
        <begin position="1"/>
        <end position="149"/>
    </location>
</feature>
<proteinExistence type="predicted"/>
<dbReference type="Proteomes" id="UP001169242">
    <property type="component" value="Unassembled WGS sequence"/>
</dbReference>